<dbReference type="Proteomes" id="UP001428290">
    <property type="component" value="Unassembled WGS sequence"/>
</dbReference>
<dbReference type="InterPro" id="IPR002763">
    <property type="entry name" value="DUF72"/>
</dbReference>
<evidence type="ECO:0008006" key="3">
    <source>
        <dbReference type="Google" id="ProtNLM"/>
    </source>
</evidence>
<keyword evidence="2" id="KW-1185">Reference proteome</keyword>
<dbReference type="EMBL" id="BAABRU010000010">
    <property type="protein sequence ID" value="GAA5529324.1"/>
    <property type="molecule type" value="Genomic_DNA"/>
</dbReference>
<dbReference type="RefSeq" id="WP_345722933.1">
    <property type="nucleotide sequence ID" value="NZ_BAABRU010000010.1"/>
</dbReference>
<comment type="caution">
    <text evidence="1">The sequence shown here is derived from an EMBL/GenBank/DDBJ whole genome shotgun (WGS) entry which is preliminary data.</text>
</comment>
<dbReference type="Pfam" id="PF01904">
    <property type="entry name" value="DUF72"/>
    <property type="match status" value="1"/>
</dbReference>
<accession>A0ABP9X1X0</accession>
<sequence>MSNIYLGCAIWGYRPWVGQFLPAATSNAEMLKAYAERLTTVEINATFYAVPDQPTVLRWANDTPDNFRFCPKIPQAISHSGNLAQQVAATKAFVAQMQLLGPKLGPIFLQLGPAYSPANFSDLQQWLAAWEHNVPLAVEVRHRGWFAAQATQRLNGLLAEHGVGRVLVDVRPINTGATKDQVILDARRKKPSVPYHVDVTAPFVLLRFMGHPDLALDQPLLEQWADTIVAMLSDGLTVYAFMHCPVEERSPEMCEILAQALVARGIDYPLPTPPAPIQQLSMF</sequence>
<dbReference type="PANTHER" id="PTHR30348">
    <property type="entry name" value="UNCHARACTERIZED PROTEIN YECE"/>
    <property type="match status" value="1"/>
</dbReference>
<name>A0ABP9X1X0_9CHLR</name>
<dbReference type="Gene3D" id="3.20.20.410">
    <property type="entry name" value="Protein of unknown function UPF0759"/>
    <property type="match status" value="1"/>
</dbReference>
<gene>
    <name evidence="1" type="ORF">Hgul01_03132</name>
</gene>
<dbReference type="InterPro" id="IPR036520">
    <property type="entry name" value="UPF0759_sf"/>
</dbReference>
<dbReference type="SUPFAM" id="SSF117396">
    <property type="entry name" value="TM1631-like"/>
    <property type="match status" value="1"/>
</dbReference>
<evidence type="ECO:0000313" key="2">
    <source>
        <dbReference type="Proteomes" id="UP001428290"/>
    </source>
</evidence>
<protein>
    <recommendedName>
        <fullName evidence="3">DUF72 domain-containing protein</fullName>
    </recommendedName>
</protein>
<evidence type="ECO:0000313" key="1">
    <source>
        <dbReference type="EMBL" id="GAA5529324.1"/>
    </source>
</evidence>
<organism evidence="1 2">
    <name type="scientific">Herpetosiphon gulosus</name>
    <dbReference type="NCBI Taxonomy" id="1973496"/>
    <lineage>
        <taxon>Bacteria</taxon>
        <taxon>Bacillati</taxon>
        <taxon>Chloroflexota</taxon>
        <taxon>Chloroflexia</taxon>
        <taxon>Herpetosiphonales</taxon>
        <taxon>Herpetosiphonaceae</taxon>
        <taxon>Herpetosiphon</taxon>
    </lineage>
</organism>
<proteinExistence type="predicted"/>
<dbReference type="PANTHER" id="PTHR30348:SF9">
    <property type="entry name" value="UPF0759 PROTEIN YECE"/>
    <property type="match status" value="1"/>
</dbReference>
<reference evidence="1 2" key="1">
    <citation type="submission" date="2024-02" db="EMBL/GenBank/DDBJ databases">
        <title>Herpetosiphon gulosus NBRC 112829.</title>
        <authorList>
            <person name="Ichikawa N."/>
            <person name="Katano-Makiyama Y."/>
            <person name="Hidaka K."/>
        </authorList>
    </citation>
    <scope>NUCLEOTIDE SEQUENCE [LARGE SCALE GENOMIC DNA]</scope>
    <source>
        <strain evidence="1 2">NBRC 112829</strain>
    </source>
</reference>